<name>A0A347ZSF7_9CHLR</name>
<evidence type="ECO:0000313" key="3">
    <source>
        <dbReference type="EMBL" id="REG11197.1"/>
    </source>
</evidence>
<feature type="domain" description="CpXC" evidence="2">
    <location>
        <begin position="7"/>
        <end position="136"/>
    </location>
</feature>
<protein>
    <submittedName>
        <fullName evidence="3">CpXC motif protein</fullName>
    </submittedName>
</protein>
<comment type="caution">
    <text evidence="3">The sequence shown here is derived from an EMBL/GenBank/DDBJ whole genome shotgun (WGS) entry which is preliminary data.</text>
</comment>
<dbReference type="AlphaFoldDB" id="A0A347ZSF7"/>
<dbReference type="RefSeq" id="WP_116224333.1">
    <property type="nucleotide sequence ID" value="NZ_AP018437.1"/>
</dbReference>
<dbReference type="EMBL" id="QUMS01000001">
    <property type="protein sequence ID" value="REG11197.1"/>
    <property type="molecule type" value="Genomic_DNA"/>
</dbReference>
<dbReference type="InterPro" id="IPR025682">
    <property type="entry name" value="CpXC_dom"/>
</dbReference>
<gene>
    <name evidence="3" type="ORF">DFR64_1074</name>
</gene>
<dbReference type="Pfam" id="PF14353">
    <property type="entry name" value="CpXC"/>
    <property type="match status" value="1"/>
</dbReference>
<accession>A0A347ZSF7</accession>
<reference evidence="3 4" key="1">
    <citation type="submission" date="2018-08" db="EMBL/GenBank/DDBJ databases">
        <title>Genomic Encyclopedia of Type Strains, Phase IV (KMG-IV): sequencing the most valuable type-strain genomes for metagenomic binning, comparative biology and taxonomic classification.</title>
        <authorList>
            <person name="Goeker M."/>
        </authorList>
    </citation>
    <scope>NUCLEOTIDE SEQUENCE [LARGE SCALE GENOMIC DNA]</scope>
    <source>
        <strain evidence="3 4">DSM 23923</strain>
    </source>
</reference>
<feature type="coiled-coil region" evidence="1">
    <location>
        <begin position="277"/>
        <end position="304"/>
    </location>
</feature>
<keyword evidence="4" id="KW-1185">Reference proteome</keyword>
<proteinExistence type="predicted"/>
<evidence type="ECO:0000256" key="1">
    <source>
        <dbReference type="SAM" id="Coils"/>
    </source>
</evidence>
<evidence type="ECO:0000259" key="2">
    <source>
        <dbReference type="Pfam" id="PF14353"/>
    </source>
</evidence>
<dbReference type="OrthoDB" id="150880at2"/>
<sequence>MPQTQATCPQCRQPVAVEVQQLFDVGQEPQAKQKLLSNAVNFMRCPNCGFQGLLPIPIVYHDPDKELLLTFFPPDLSTPVNEQERQIGPMIQRVMDNLPQEKRKAYLLQPKSMLTYQTLIETILGADGITKEMLEAQQKRVSLLERLITTPKDDRLTIVKQEEALIDMHFFSILNRILQSTLAQGDQASQKELMDLQQLLFGNTAEGKKIYAQAKESETVIKALQEAGKDGLTREKLLDVILNHQSDVQISTLVSMARSGMDYEFFKLLSDKIDQAGDDEKKKLTELREKLLHLTEEIDKRVKEEFDHTKTTLEKILAAPNIEAAMQENIEEVNEFFVQILETELSAARKSGNLERINKLEQVMIFIEKATQPNEEVQFLESLLDIEEDAKLEETLKANQDKITQEFLGLLNSVVSQADSQGAEAAMMERLNKIYKIALRISMQANLSK</sequence>
<evidence type="ECO:0000313" key="4">
    <source>
        <dbReference type="Proteomes" id="UP000256388"/>
    </source>
</evidence>
<organism evidence="3 4">
    <name type="scientific">Pelolinea submarina</name>
    <dbReference type="NCBI Taxonomy" id="913107"/>
    <lineage>
        <taxon>Bacteria</taxon>
        <taxon>Bacillati</taxon>
        <taxon>Chloroflexota</taxon>
        <taxon>Anaerolineae</taxon>
        <taxon>Anaerolineales</taxon>
        <taxon>Anaerolineaceae</taxon>
        <taxon>Pelolinea</taxon>
    </lineage>
</organism>
<dbReference type="Proteomes" id="UP000256388">
    <property type="component" value="Unassembled WGS sequence"/>
</dbReference>
<keyword evidence="1" id="KW-0175">Coiled coil</keyword>